<organism evidence="1 2">
    <name type="scientific">Klebsiella pneumoniae</name>
    <dbReference type="NCBI Taxonomy" id="573"/>
    <lineage>
        <taxon>Bacteria</taxon>
        <taxon>Pseudomonadati</taxon>
        <taxon>Pseudomonadota</taxon>
        <taxon>Gammaproteobacteria</taxon>
        <taxon>Enterobacterales</taxon>
        <taxon>Enterobacteriaceae</taxon>
        <taxon>Klebsiella/Raoultella group</taxon>
        <taxon>Klebsiella</taxon>
        <taxon>Klebsiella pneumoniae complex</taxon>
    </lineage>
</organism>
<accession>A0A2X3HCQ4</accession>
<dbReference type="GO" id="GO:0016829">
    <property type="term" value="F:lyase activity"/>
    <property type="evidence" value="ECO:0007669"/>
    <property type="project" value="UniProtKB-KW"/>
</dbReference>
<proteinExistence type="predicted"/>
<evidence type="ECO:0000313" key="2">
    <source>
        <dbReference type="Proteomes" id="UP000251721"/>
    </source>
</evidence>
<dbReference type="EMBL" id="UAWQ01000018">
    <property type="protein sequence ID" value="SQC45710.1"/>
    <property type="molecule type" value="Genomic_DNA"/>
</dbReference>
<protein>
    <submittedName>
        <fullName evidence="1">Formate hydrogenlyase subunit 5</fullName>
    </submittedName>
</protein>
<dbReference type="Proteomes" id="UP000251721">
    <property type="component" value="Unassembled WGS sequence"/>
</dbReference>
<reference evidence="1 2" key="1">
    <citation type="submission" date="2018-06" db="EMBL/GenBank/DDBJ databases">
        <authorList>
            <consortium name="Pathogen Informatics"/>
            <person name="Doyle S."/>
        </authorList>
    </citation>
    <scope>NUCLEOTIDE SEQUENCE [LARGE SCALE GENOMIC DNA]</scope>
    <source>
        <strain evidence="1 2">NCTC13465</strain>
    </source>
</reference>
<keyword evidence="1" id="KW-0456">Lyase</keyword>
<name>A0A2X3HCQ4_KLEPN</name>
<dbReference type="AlphaFoldDB" id="A0A2X3HCQ4"/>
<sequence>MSEEKIGQHYLAALHQAFPGVVLDEAWQTKDQLTITVKVKLPAGSGGVSLLPAGRLAVGAVRQR</sequence>
<evidence type="ECO:0000313" key="1">
    <source>
        <dbReference type="EMBL" id="SQC45710.1"/>
    </source>
</evidence>
<gene>
    <name evidence="1" type="primary">hycE_1</name>
    <name evidence="1" type="ORF">NCTC13465_04272</name>
</gene>